<comment type="caution">
    <text evidence="1">The sequence shown here is derived from an EMBL/GenBank/DDBJ whole genome shotgun (WGS) entry which is preliminary data.</text>
</comment>
<evidence type="ECO:0000313" key="2">
    <source>
        <dbReference type="Proteomes" id="UP000246410"/>
    </source>
</evidence>
<organism evidence="1 2">
    <name type="scientific">Nocardia neocaledoniensis</name>
    <dbReference type="NCBI Taxonomy" id="236511"/>
    <lineage>
        <taxon>Bacteria</taxon>
        <taxon>Bacillati</taxon>
        <taxon>Actinomycetota</taxon>
        <taxon>Actinomycetes</taxon>
        <taxon>Mycobacteriales</taxon>
        <taxon>Nocardiaceae</taxon>
        <taxon>Nocardia</taxon>
    </lineage>
</organism>
<dbReference type="AlphaFoldDB" id="A0A317NAI5"/>
<evidence type="ECO:0008006" key="3">
    <source>
        <dbReference type="Google" id="ProtNLM"/>
    </source>
</evidence>
<protein>
    <recommendedName>
        <fullName evidence="3">TetR family transcriptional regulator</fullName>
    </recommendedName>
</protein>
<reference evidence="1 2" key="1">
    <citation type="submission" date="2018-05" db="EMBL/GenBank/DDBJ databases">
        <title>Genomic Encyclopedia of Type Strains, Phase IV (KMG-IV): sequencing the most valuable type-strain genomes for metagenomic binning, comparative biology and taxonomic classification.</title>
        <authorList>
            <person name="Goeker M."/>
        </authorList>
    </citation>
    <scope>NUCLEOTIDE SEQUENCE [LARGE SCALE GENOMIC DNA]</scope>
    <source>
        <strain evidence="1 2">DSM 44717</strain>
    </source>
</reference>
<proteinExistence type="predicted"/>
<evidence type="ECO:0000313" key="1">
    <source>
        <dbReference type="EMBL" id="PWV72321.1"/>
    </source>
</evidence>
<sequence>MVTSMLITAIRTWIESGLTTSAETVDQTFHILATAAIDAGLRPAPQ</sequence>
<keyword evidence="2" id="KW-1185">Reference proteome</keyword>
<accession>A0A317NAI5</accession>
<name>A0A317NAI5_9NOCA</name>
<dbReference type="Proteomes" id="UP000246410">
    <property type="component" value="Unassembled WGS sequence"/>
</dbReference>
<dbReference type="EMBL" id="QGTL01000009">
    <property type="protein sequence ID" value="PWV72321.1"/>
    <property type="molecule type" value="Genomic_DNA"/>
</dbReference>
<gene>
    <name evidence="1" type="ORF">DFR69_109238</name>
</gene>